<dbReference type="AlphaFoldDB" id="A0A1Q8EB82"/>
<accession>A0A1Q8EB82</accession>
<dbReference type="GO" id="GO:0003677">
    <property type="term" value="F:DNA binding"/>
    <property type="evidence" value="ECO:0007669"/>
    <property type="project" value="InterPro"/>
</dbReference>
<comment type="caution">
    <text evidence="1">The sequence shown here is derived from an EMBL/GenBank/DDBJ whole genome shotgun (WGS) entry which is preliminary data.</text>
</comment>
<dbReference type="EMBL" id="MSJL01000058">
    <property type="protein sequence ID" value="OLF49053.1"/>
    <property type="molecule type" value="Genomic_DNA"/>
</dbReference>
<gene>
    <name evidence="1" type="ORF">BU200_09375</name>
</gene>
<dbReference type="Gene3D" id="3.30.1190.10">
    <property type="entry name" value="DNA-binding protein Tfx superfamily, archaea"/>
    <property type="match status" value="1"/>
</dbReference>
<organism evidence="1 2">
    <name type="scientific">Streptococcus acidominimus</name>
    <dbReference type="NCBI Taxonomy" id="1326"/>
    <lineage>
        <taxon>Bacteria</taxon>
        <taxon>Bacillati</taxon>
        <taxon>Bacillota</taxon>
        <taxon>Bacilli</taxon>
        <taxon>Lactobacillales</taxon>
        <taxon>Streptococcaceae</taxon>
        <taxon>Streptococcus</taxon>
    </lineage>
</organism>
<sequence length="183" mass="20846">MKSQETKTEFIALRAQGKTFEYIAKELNISKSTCSAWEKELKTAIADLKQEQLNELYDTYYMTKEARIKKLGDILDRIDNTLDQADLAEVPLEKLLDFKLKYTEALKAEYVHTSAVTDFSEQMTAQDILKALGSLLERVQRGEVSQEQANRESTILANLLKAFDAVELQEKLAMVESVLKSRS</sequence>
<evidence type="ECO:0000313" key="1">
    <source>
        <dbReference type="EMBL" id="OLF49053.1"/>
    </source>
</evidence>
<protein>
    <submittedName>
        <fullName evidence="1">Uncharacterized protein</fullName>
    </submittedName>
</protein>
<dbReference type="InterPro" id="IPR036657">
    <property type="entry name" value="Tfx_DNA-bd_sf_arc"/>
</dbReference>
<evidence type="ECO:0000313" key="2">
    <source>
        <dbReference type="Proteomes" id="UP000186437"/>
    </source>
</evidence>
<dbReference type="Proteomes" id="UP000186437">
    <property type="component" value="Unassembled WGS sequence"/>
</dbReference>
<proteinExistence type="predicted"/>
<keyword evidence="2" id="KW-1185">Reference proteome</keyword>
<name>A0A1Q8EB82_STRAI</name>
<reference evidence="2" key="1">
    <citation type="submission" date="2016-12" db="EMBL/GenBank/DDBJ databases">
        <authorList>
            <person name="Gulvik C.A."/>
        </authorList>
    </citation>
    <scope>NUCLEOTIDE SEQUENCE [LARGE SCALE GENOMIC DNA]</scope>
    <source>
        <strain evidence="2">ATCC 51725</strain>
    </source>
</reference>